<reference evidence="1 2" key="1">
    <citation type="submission" date="2021-05" db="EMBL/GenBank/DDBJ databases">
        <title>Phylogenetic classification of ten novel species belonging to the genus Bifidobacterium comprising B. colchicus sp. nov., B. abeli sp. nov., B. bicoloris sp. nov., B. guerezis sp. nov., B. rosaliae sp. nov., B. santillanensis sp. nov., B. argentati sp. nov., B. amazzoni sp. nov., B. pluviali sp. nov., and B. pinnaculum sp. nov.</title>
        <authorList>
            <person name="Lugli G.A."/>
            <person name="Ruiz Garcia L."/>
            <person name="Margolles A."/>
            <person name="Ventura M."/>
        </authorList>
    </citation>
    <scope>NUCLEOTIDE SEQUENCE [LARGE SCALE GENOMIC DNA]</scope>
    <source>
        <strain evidence="1 2">82T10</strain>
    </source>
</reference>
<evidence type="ECO:0008006" key="3">
    <source>
        <dbReference type="Google" id="ProtNLM"/>
    </source>
</evidence>
<accession>A0ABS6WEV0</accession>
<proteinExistence type="predicted"/>
<protein>
    <recommendedName>
        <fullName evidence="3">Peptidase S10</fullName>
    </recommendedName>
</protein>
<gene>
    <name evidence="1" type="ORF">KIH79_02415</name>
</gene>
<evidence type="ECO:0000313" key="1">
    <source>
        <dbReference type="EMBL" id="MBW3091822.1"/>
    </source>
</evidence>
<dbReference type="EMBL" id="JAHBBH010000004">
    <property type="protein sequence ID" value="MBW3091822.1"/>
    <property type="molecule type" value="Genomic_DNA"/>
</dbReference>
<organism evidence="1 2">
    <name type="scientific">Bifidobacterium miconis</name>
    <dbReference type="NCBI Taxonomy" id="2834435"/>
    <lineage>
        <taxon>Bacteria</taxon>
        <taxon>Bacillati</taxon>
        <taxon>Actinomycetota</taxon>
        <taxon>Actinomycetes</taxon>
        <taxon>Bifidobacteriales</taxon>
        <taxon>Bifidobacteriaceae</taxon>
        <taxon>Bifidobacterium</taxon>
    </lineage>
</organism>
<name>A0ABS6WEV0_9BIFI</name>
<dbReference type="Pfam" id="PF00450">
    <property type="entry name" value="Peptidase_S10"/>
    <property type="match status" value="1"/>
</dbReference>
<dbReference type="RefSeq" id="WP_219057928.1">
    <property type="nucleotide sequence ID" value="NZ_JAHBBH010000004.1"/>
</dbReference>
<comment type="caution">
    <text evidence="1">The sequence shown here is derived from an EMBL/GenBank/DDBJ whole genome shotgun (WGS) entry which is preliminary data.</text>
</comment>
<sequence length="507" mass="56668">MPDADYEAYDRRTQPAAEPIADPNLAARLTPASARKTLVSRDGDSLDYTVTAGYFDLTEENIGGELAEDATVKARVFLTQYVADEANDHRDANGDNPRPVIFLFNGGPGSSSAWLHLGLFGPRIVDVVKEDGVTPKRPPYRLRDNPDSPLGFADLVVVDAISTGYSRVATGETANQYHDADVDVEAMTNIIRLWITRNRRWNSPLYIAGESYGVLRGSAVTDRLAIRYGIYLSGLILISSPITLGRMDFAPGTILGYHAFLPTFAAVAHYHGFNADRTLDDVLAEVERFADTDYLWALNQGHRLPEDRRREIIATYSRLTGLDEAFVDRADLKVTPAQFRAELLRSQGRVIGRNDGRFSGWDRNGLGETPAGDPADQVLRGAFAAGINSYVRQEIGYENDLSYEIDTTRVKPWNVPQNRRRNPFHVLPELSKALRTNRTLRVLYQVGHYDLCTPFWGMISDVALLEIPPELRGNVRVSEFDSGHMIYVDDASRIRESADIRRFVTEE</sequence>
<keyword evidence="2" id="KW-1185">Reference proteome</keyword>
<dbReference type="InterPro" id="IPR001563">
    <property type="entry name" value="Peptidase_S10"/>
</dbReference>
<evidence type="ECO:0000313" key="2">
    <source>
        <dbReference type="Proteomes" id="UP000700815"/>
    </source>
</evidence>
<dbReference type="Proteomes" id="UP000700815">
    <property type="component" value="Unassembled WGS sequence"/>
</dbReference>